<dbReference type="OrthoDB" id="6513042at2759"/>
<dbReference type="GO" id="GO:0005737">
    <property type="term" value="C:cytoplasm"/>
    <property type="evidence" value="ECO:0007669"/>
    <property type="project" value="TreeGrafter"/>
</dbReference>
<keyword evidence="1" id="KW-0540">Nuclease</keyword>
<dbReference type="GO" id="GO:0051539">
    <property type="term" value="F:4 iron, 4 sulfur cluster binding"/>
    <property type="evidence" value="ECO:0007669"/>
    <property type="project" value="UniProtKB-UniRule"/>
</dbReference>
<keyword evidence="1" id="KW-0067">ATP-binding</keyword>
<dbReference type="Gene3D" id="3.40.50.300">
    <property type="entry name" value="P-loop containing nucleotide triphosphate hydrolases"/>
    <property type="match status" value="1"/>
</dbReference>
<dbReference type="InterPro" id="IPR041677">
    <property type="entry name" value="DNA2/NAM7_AAA_11"/>
</dbReference>
<keyword evidence="1" id="KW-0411">Iron-sulfur</keyword>
<protein>
    <recommendedName>
        <fullName evidence="1">DNA replication ATP-dependent helicase/nuclease</fullName>
        <ecNumber evidence="1">3.1.-.-</ecNumber>
        <ecNumber evidence="1">3.6.4.12</ecNumber>
    </recommendedName>
</protein>
<organism evidence="3 4">
    <name type="scientific">Ephemerocybe angulata</name>
    <dbReference type="NCBI Taxonomy" id="980116"/>
    <lineage>
        <taxon>Eukaryota</taxon>
        <taxon>Fungi</taxon>
        <taxon>Dikarya</taxon>
        <taxon>Basidiomycota</taxon>
        <taxon>Agaricomycotina</taxon>
        <taxon>Agaricomycetes</taxon>
        <taxon>Agaricomycetidae</taxon>
        <taxon>Agaricales</taxon>
        <taxon>Agaricineae</taxon>
        <taxon>Psathyrellaceae</taxon>
        <taxon>Ephemerocybe</taxon>
    </lineage>
</organism>
<dbReference type="EC" id="3.1.-.-" evidence="1"/>
<dbReference type="GO" id="GO:0005694">
    <property type="term" value="C:chromosome"/>
    <property type="evidence" value="ECO:0007669"/>
    <property type="project" value="UniProtKB-SubCell"/>
</dbReference>
<evidence type="ECO:0000259" key="2">
    <source>
        <dbReference type="Pfam" id="PF13086"/>
    </source>
</evidence>
<dbReference type="GO" id="GO:0071932">
    <property type="term" value="P:replication fork reversal"/>
    <property type="evidence" value="ECO:0007669"/>
    <property type="project" value="TreeGrafter"/>
</dbReference>
<keyword evidence="1" id="KW-0238">DNA-binding</keyword>
<dbReference type="GO" id="GO:0017116">
    <property type="term" value="F:single-stranded DNA helicase activity"/>
    <property type="evidence" value="ECO:0007669"/>
    <property type="project" value="UniProtKB-UniRule"/>
</dbReference>
<keyword evidence="1" id="KW-0227">DNA damage</keyword>
<dbReference type="Pfam" id="PF13086">
    <property type="entry name" value="AAA_11"/>
    <property type="match status" value="1"/>
</dbReference>
<accession>A0A8H6IAT3</accession>
<dbReference type="EMBL" id="JACGCI010000012">
    <property type="protein sequence ID" value="KAF6760441.1"/>
    <property type="molecule type" value="Genomic_DNA"/>
</dbReference>
<dbReference type="SUPFAM" id="SSF52540">
    <property type="entry name" value="P-loop containing nucleoside triphosphate hydrolases"/>
    <property type="match status" value="1"/>
</dbReference>
<keyword evidence="1" id="KW-0511">Multifunctional enzyme</keyword>
<sequence>MDRGSLFNRRRFDYCIVEEASQITLPTCLGPLRYADKFILVGDHFQLPPLVKNLLAHRGIIKAPKPPVG</sequence>
<dbReference type="GO" id="GO:0033567">
    <property type="term" value="P:DNA replication, Okazaki fragment processing"/>
    <property type="evidence" value="ECO:0007669"/>
    <property type="project" value="UniProtKB-UniRule"/>
</dbReference>
<dbReference type="EC" id="3.6.4.12" evidence="1"/>
<comment type="similarity">
    <text evidence="1">Belongs to the DNA2/NAM7 helicase family.</text>
</comment>
<comment type="catalytic activity">
    <reaction evidence="1">
        <text>ATP + H2O = ADP + phosphate + H(+)</text>
        <dbReference type="Rhea" id="RHEA:13065"/>
        <dbReference type="ChEBI" id="CHEBI:15377"/>
        <dbReference type="ChEBI" id="CHEBI:15378"/>
        <dbReference type="ChEBI" id="CHEBI:30616"/>
        <dbReference type="ChEBI" id="CHEBI:43474"/>
        <dbReference type="ChEBI" id="CHEBI:456216"/>
        <dbReference type="EC" id="3.6.4.12"/>
    </reaction>
</comment>
<dbReference type="AlphaFoldDB" id="A0A8H6IAT3"/>
<keyword evidence="1" id="KW-0378">Hydrolase</keyword>
<dbReference type="InterPro" id="IPR045055">
    <property type="entry name" value="DNA2/NAM7-like"/>
</dbReference>
<comment type="caution">
    <text evidence="3">The sequence shown here is derived from an EMBL/GenBank/DDBJ whole genome shotgun (WGS) entry which is preliminary data.</text>
</comment>
<dbReference type="GO" id="GO:0003677">
    <property type="term" value="F:DNA binding"/>
    <property type="evidence" value="ECO:0007669"/>
    <property type="project" value="UniProtKB-UniRule"/>
</dbReference>
<comment type="function">
    <text evidence="1">Key enzyme involved in DNA replication and DNA repair. Involved in Okazaki fragments processing by cleaving long flaps that escape FEN1: flaps that are longer than 27 nucleotides are coated by replication protein A complex (RPA), leading to recruit DNA2 which cleaves the flap until it is too short to bind RPA and becomes a substrate for FEN1. Also involved in 5'-end resection of DNA during double-strand break (DSB) repair by mediating the cleavage of 5'-ssDNA.</text>
</comment>
<keyword evidence="1" id="KW-0479">Metal-binding</keyword>
<keyword evidence="4" id="KW-1185">Reference proteome</keyword>
<keyword evidence="1" id="KW-0547">Nucleotide-binding</keyword>
<keyword evidence="1" id="KW-0235">DNA replication</keyword>
<keyword evidence="1" id="KW-0408">Iron</keyword>
<dbReference type="GO" id="GO:0005524">
    <property type="term" value="F:ATP binding"/>
    <property type="evidence" value="ECO:0007669"/>
    <property type="project" value="UniProtKB-UniRule"/>
</dbReference>
<dbReference type="Proteomes" id="UP000521943">
    <property type="component" value="Unassembled WGS sequence"/>
</dbReference>
<evidence type="ECO:0000313" key="4">
    <source>
        <dbReference type="Proteomes" id="UP000521943"/>
    </source>
</evidence>
<keyword evidence="1" id="KW-0234">DNA repair</keyword>
<dbReference type="PANTHER" id="PTHR10887:SF433">
    <property type="entry name" value="DNA REPLICATION ATP-DEPENDENT HELICASE_NUCLEASE DNA2"/>
    <property type="match status" value="1"/>
</dbReference>
<feature type="domain" description="DNA2/NAM7 helicase helicase" evidence="2">
    <location>
        <begin position="4"/>
        <end position="52"/>
    </location>
</feature>
<evidence type="ECO:0000313" key="3">
    <source>
        <dbReference type="EMBL" id="KAF6760441.1"/>
    </source>
</evidence>
<dbReference type="GO" id="GO:0005634">
    <property type="term" value="C:nucleus"/>
    <property type="evidence" value="ECO:0007669"/>
    <property type="project" value="UniProtKB-SubCell"/>
</dbReference>
<comment type="subcellular location">
    <subcellularLocation>
        <location evidence="1">Nucleus</location>
    </subcellularLocation>
    <subcellularLocation>
        <location evidence="1">Chromosome</location>
    </subcellularLocation>
</comment>
<keyword evidence="1" id="KW-0004">4Fe-4S</keyword>
<keyword evidence="1" id="KW-0539">Nucleus</keyword>
<reference evidence="3 4" key="1">
    <citation type="submission" date="2020-07" db="EMBL/GenBank/DDBJ databases">
        <title>Comparative genomics of pyrophilous fungi reveals a link between fire events and developmental genes.</title>
        <authorList>
            <consortium name="DOE Joint Genome Institute"/>
            <person name="Steindorff A.S."/>
            <person name="Carver A."/>
            <person name="Calhoun S."/>
            <person name="Stillman K."/>
            <person name="Liu H."/>
            <person name="Lipzen A."/>
            <person name="Pangilinan J."/>
            <person name="Labutti K."/>
            <person name="Bruns T.D."/>
            <person name="Grigoriev I.V."/>
        </authorList>
    </citation>
    <scope>NUCLEOTIDE SEQUENCE [LARGE SCALE GENOMIC DNA]</scope>
    <source>
        <strain evidence="3 4">CBS 144469</strain>
    </source>
</reference>
<gene>
    <name evidence="3" type="ORF">DFP72DRAFT_1062827</name>
</gene>
<proteinExistence type="inferred from homology"/>
<evidence type="ECO:0000256" key="1">
    <source>
        <dbReference type="RuleBase" id="RU367041"/>
    </source>
</evidence>
<dbReference type="GO" id="GO:0046872">
    <property type="term" value="F:metal ion binding"/>
    <property type="evidence" value="ECO:0007669"/>
    <property type="project" value="UniProtKB-UniRule"/>
</dbReference>
<dbReference type="InterPro" id="IPR027417">
    <property type="entry name" value="P-loop_NTPase"/>
</dbReference>
<dbReference type="GO" id="GO:0017108">
    <property type="term" value="F:5'-flap endonuclease activity"/>
    <property type="evidence" value="ECO:0007669"/>
    <property type="project" value="UniProtKB-UniRule"/>
</dbReference>
<keyword evidence="1" id="KW-0347">Helicase</keyword>
<keyword evidence="1" id="KW-0158">Chromosome</keyword>
<dbReference type="GO" id="GO:0006281">
    <property type="term" value="P:DNA repair"/>
    <property type="evidence" value="ECO:0007669"/>
    <property type="project" value="UniProtKB-KW"/>
</dbReference>
<dbReference type="PANTHER" id="PTHR10887">
    <property type="entry name" value="DNA2/NAM7 HELICASE FAMILY"/>
    <property type="match status" value="1"/>
</dbReference>
<name>A0A8H6IAT3_9AGAR</name>